<dbReference type="AlphaFoldDB" id="A0A8K0HQY5"/>
<evidence type="ECO:0000256" key="6">
    <source>
        <dbReference type="ARBA" id="ARBA00023136"/>
    </source>
</evidence>
<name>A0A8K0HQY5_9ROSA</name>
<dbReference type="Pfam" id="PF01602">
    <property type="entry name" value="Adaptin_N"/>
    <property type="match status" value="1"/>
</dbReference>
<feature type="domain" description="Clathrin/coatomer adaptor adaptin-like N-terminal" evidence="8">
    <location>
        <begin position="218"/>
        <end position="354"/>
    </location>
</feature>
<comment type="similarity">
    <text evidence="2">Belongs to the adaptor complexes large subunit family.</text>
</comment>
<evidence type="ECO:0000313" key="10">
    <source>
        <dbReference type="Proteomes" id="UP000796880"/>
    </source>
</evidence>
<dbReference type="GO" id="GO:0010008">
    <property type="term" value="C:endosome membrane"/>
    <property type="evidence" value="ECO:0007669"/>
    <property type="project" value="TreeGrafter"/>
</dbReference>
<feature type="region of interest" description="Disordered" evidence="7">
    <location>
        <begin position="419"/>
        <end position="446"/>
    </location>
</feature>
<evidence type="ECO:0000256" key="2">
    <source>
        <dbReference type="ARBA" id="ARBA00006613"/>
    </source>
</evidence>
<keyword evidence="6" id="KW-0472">Membrane</keyword>
<keyword evidence="3" id="KW-0813">Transport</keyword>
<dbReference type="InterPro" id="IPR011989">
    <property type="entry name" value="ARM-like"/>
</dbReference>
<dbReference type="GO" id="GO:0006896">
    <property type="term" value="P:Golgi to vacuole transport"/>
    <property type="evidence" value="ECO:0007669"/>
    <property type="project" value="TreeGrafter"/>
</dbReference>
<dbReference type="EMBL" id="VOIH02000001">
    <property type="protein sequence ID" value="KAF3456090.1"/>
    <property type="molecule type" value="Genomic_DNA"/>
</dbReference>
<dbReference type="SUPFAM" id="SSF48371">
    <property type="entry name" value="ARM repeat"/>
    <property type="match status" value="1"/>
</dbReference>
<evidence type="ECO:0000256" key="1">
    <source>
        <dbReference type="ARBA" id="ARBA00004308"/>
    </source>
</evidence>
<comment type="caution">
    <text evidence="9">The sequence shown here is derived from an EMBL/GenBank/DDBJ whole genome shotgun (WGS) entry which is preliminary data.</text>
</comment>
<feature type="compositionally biased region" description="Basic and acidic residues" evidence="7">
    <location>
        <begin position="419"/>
        <end position="442"/>
    </location>
</feature>
<dbReference type="Gene3D" id="1.25.10.10">
    <property type="entry name" value="Leucine-rich Repeat Variant"/>
    <property type="match status" value="3"/>
</dbReference>
<dbReference type="InterPro" id="IPR002553">
    <property type="entry name" value="Clathrin/coatomer_adapt-like_N"/>
</dbReference>
<dbReference type="OrthoDB" id="10264595at2759"/>
<evidence type="ECO:0000313" key="9">
    <source>
        <dbReference type="EMBL" id="KAF3456090.1"/>
    </source>
</evidence>
<protein>
    <recommendedName>
        <fullName evidence="8">Clathrin/coatomer adaptor adaptin-like N-terminal domain-containing protein</fullName>
    </recommendedName>
</protein>
<reference evidence="9" key="1">
    <citation type="submission" date="2020-03" db="EMBL/GenBank/DDBJ databases">
        <title>A high-quality chromosome-level genome assembly of a woody plant with both climbing and erect habits, Rhamnella rubrinervis.</title>
        <authorList>
            <person name="Lu Z."/>
            <person name="Yang Y."/>
            <person name="Zhu X."/>
            <person name="Sun Y."/>
        </authorList>
    </citation>
    <scope>NUCLEOTIDE SEQUENCE</scope>
    <source>
        <strain evidence="9">BYM</strain>
        <tissue evidence="9">Leaf</tissue>
    </source>
</reference>
<dbReference type="InterPro" id="IPR017105">
    <property type="entry name" value="AP3_complex_dsu"/>
</dbReference>
<evidence type="ECO:0000256" key="7">
    <source>
        <dbReference type="SAM" id="MobiDB-lite"/>
    </source>
</evidence>
<keyword evidence="4" id="KW-0677">Repeat</keyword>
<dbReference type="InterPro" id="IPR016024">
    <property type="entry name" value="ARM-type_fold"/>
</dbReference>
<gene>
    <name evidence="9" type="ORF">FNV43_RR00734</name>
</gene>
<organism evidence="9 10">
    <name type="scientific">Rhamnella rubrinervis</name>
    <dbReference type="NCBI Taxonomy" id="2594499"/>
    <lineage>
        <taxon>Eukaryota</taxon>
        <taxon>Viridiplantae</taxon>
        <taxon>Streptophyta</taxon>
        <taxon>Embryophyta</taxon>
        <taxon>Tracheophyta</taxon>
        <taxon>Spermatophyta</taxon>
        <taxon>Magnoliopsida</taxon>
        <taxon>eudicotyledons</taxon>
        <taxon>Gunneridae</taxon>
        <taxon>Pentapetalae</taxon>
        <taxon>rosids</taxon>
        <taxon>fabids</taxon>
        <taxon>Rosales</taxon>
        <taxon>Rhamnaceae</taxon>
        <taxon>rhamnoid group</taxon>
        <taxon>Rhamneae</taxon>
        <taxon>Rhamnella</taxon>
    </lineage>
</organism>
<dbReference type="GO" id="GO:0006623">
    <property type="term" value="P:protein targeting to vacuole"/>
    <property type="evidence" value="ECO:0007669"/>
    <property type="project" value="TreeGrafter"/>
</dbReference>
<evidence type="ECO:0000259" key="8">
    <source>
        <dbReference type="Pfam" id="PF01602"/>
    </source>
</evidence>
<dbReference type="Proteomes" id="UP000796880">
    <property type="component" value="Unassembled WGS sequence"/>
</dbReference>
<keyword evidence="10" id="KW-1185">Reference proteome</keyword>
<evidence type="ECO:0000256" key="5">
    <source>
        <dbReference type="ARBA" id="ARBA00022927"/>
    </source>
</evidence>
<dbReference type="GO" id="GO:0030123">
    <property type="term" value="C:AP-3 adaptor complex"/>
    <property type="evidence" value="ECO:0007669"/>
    <property type="project" value="InterPro"/>
</dbReference>
<dbReference type="PANTHER" id="PTHR22781:SF12">
    <property type="entry name" value="AP-3 COMPLEX SUBUNIT DELTA-1"/>
    <property type="match status" value="1"/>
</dbReference>
<proteinExistence type="inferred from homology"/>
<dbReference type="PANTHER" id="PTHR22781">
    <property type="entry name" value="DELTA ADAPTIN-RELATED"/>
    <property type="match status" value="1"/>
</dbReference>
<evidence type="ECO:0000256" key="4">
    <source>
        <dbReference type="ARBA" id="ARBA00022737"/>
    </source>
</evidence>
<keyword evidence="5" id="KW-0653">Protein transport</keyword>
<accession>A0A8K0HQY5</accession>
<comment type="subcellular location">
    <subcellularLocation>
        <location evidence="1">Endomembrane system</location>
    </subcellularLocation>
</comment>
<evidence type="ECO:0000256" key="3">
    <source>
        <dbReference type="ARBA" id="ARBA00022448"/>
    </source>
</evidence>
<sequence>MAGSSLMETFFQRTLEDLIKGLRLQLIGESASISKAMDEIRREIKSTDPHQVHCAPEALVPQLPLLLRHVLGIFPCRRGHVLHSLLPTRGLLTMLLLTPSMSPPLLVLITNQLRKDLTSTNELEVSLALECLSRIATVDLASDLTPELASKDPRSYLPLAPEFYRILVDSRNNWVLIKVLKIFAKLAALEPRLAKKVVEPICDHMKRTGANHEDSGMLIDDDPNLKYLALQALSIVAPNHLWAVVENKEVVIKSLSDGDPSIKLESLRLVMMMVSESNVAEISRVLLNYALKSDPEFCNEILGSILSTCCRNVYEIIIDFDWYVSLLGEMSRIPHCQKGDEIEKQLIDIGMRNPFELVEALLQPRTNLLPPLIRAVYLQSAFKVLVFCLHSYLLQSGIVASTTCPDNLAPNVLEVLSDKDHPEGTDLAPHDASAHSKQEEGFNPRVLNQSSEDLPIEYGKRQVLVMVKQQPLIH</sequence>